<gene>
    <name evidence="1" type="ORF">Vadar_017919</name>
</gene>
<evidence type="ECO:0000313" key="1">
    <source>
        <dbReference type="EMBL" id="KAH7849441.1"/>
    </source>
</evidence>
<evidence type="ECO:0000313" key="2">
    <source>
        <dbReference type="Proteomes" id="UP000828048"/>
    </source>
</evidence>
<sequence>MKGHSLSFSFFFSLYLSLFYFSLLRDAKANDEAQNNGVYVVQMGAAAASRNGTLRDDHTQLLNSLSLGGIWPESPSFADEGMGPIPSRWKGTCMEAQYFSSSHCNRKLIGARYYFDPDWDVASALSPRDMEGHGTHVASTAAGIPVPGASYYGPALGLATGTAKGGSPGSRIAVYHVCYPNGCPASAILAAFDDAIADGFDILSVSLGAEASLEDGSWSTATAIGSLHAVEKGITVVCAAGNSGPWRGTLANISPWILTVGATTIVCDFVSHVVLGDYSLFNGLAWRHTFWKPTKESQYPLIYGLDAKGSGDLFYKIEDFDARNCNPGTDRFPPTLDENKLRGRITVCEHSDYRYKIEQKLEIVISQGGIGVILVVDHTRRVASSAYRTSPISAITESDGTEVLSYIRSSSFKLNSLFYLAFLYWFFSQPDIAAAGVDILAVWPNTTSEALEKRDPPLFYLLSGTSMSCPHIAGIAAAVKSQYRTWSPSAIKSAIMTMASQTNNMKAPITTGSGSVATPYDYGAGELTTTGPLQLGLIYETNTVDYLQFLCNLGYDASQIKLVSLDLYGFTCSKDQSADCISDMNYPSIAVSNFKGRESRRVVRTATNVGVCDETVYTATVEAPTGWEVKVIPEKLQFTKEIKKLSYEVIFTSETTPEADVFGSVTRTNGKYRVQTPFVLSS</sequence>
<protein>
    <submittedName>
        <fullName evidence="1">Uncharacterized protein</fullName>
    </submittedName>
</protein>
<comment type="caution">
    <text evidence="1">The sequence shown here is derived from an EMBL/GenBank/DDBJ whole genome shotgun (WGS) entry which is preliminary data.</text>
</comment>
<keyword evidence="2" id="KW-1185">Reference proteome</keyword>
<reference evidence="1 2" key="1">
    <citation type="journal article" date="2021" name="Hortic Res">
        <title>High-quality reference genome and annotation aids understanding of berry development for evergreen blueberry (Vaccinium darrowii).</title>
        <authorList>
            <person name="Yu J."/>
            <person name="Hulse-Kemp A.M."/>
            <person name="Babiker E."/>
            <person name="Staton M."/>
        </authorList>
    </citation>
    <scope>NUCLEOTIDE SEQUENCE [LARGE SCALE GENOMIC DNA]</scope>
    <source>
        <strain evidence="2">cv. NJ 8807/NJ 8810</strain>
        <tissue evidence="1">Young leaf</tissue>
    </source>
</reference>
<dbReference type="EMBL" id="CM037157">
    <property type="protein sequence ID" value="KAH7849441.1"/>
    <property type="molecule type" value="Genomic_DNA"/>
</dbReference>
<proteinExistence type="predicted"/>
<name>A0ACB7Y7D6_9ERIC</name>
<organism evidence="1 2">
    <name type="scientific">Vaccinium darrowii</name>
    <dbReference type="NCBI Taxonomy" id="229202"/>
    <lineage>
        <taxon>Eukaryota</taxon>
        <taxon>Viridiplantae</taxon>
        <taxon>Streptophyta</taxon>
        <taxon>Embryophyta</taxon>
        <taxon>Tracheophyta</taxon>
        <taxon>Spermatophyta</taxon>
        <taxon>Magnoliopsida</taxon>
        <taxon>eudicotyledons</taxon>
        <taxon>Gunneridae</taxon>
        <taxon>Pentapetalae</taxon>
        <taxon>asterids</taxon>
        <taxon>Ericales</taxon>
        <taxon>Ericaceae</taxon>
        <taxon>Vaccinioideae</taxon>
        <taxon>Vaccinieae</taxon>
        <taxon>Vaccinium</taxon>
    </lineage>
</organism>
<accession>A0ACB7Y7D6</accession>
<dbReference type="Proteomes" id="UP000828048">
    <property type="component" value="Chromosome 7"/>
</dbReference>